<organism evidence="10 11">
    <name type="scientific">Wansuia hejianensis</name>
    <dbReference type="NCBI Taxonomy" id="2763667"/>
    <lineage>
        <taxon>Bacteria</taxon>
        <taxon>Bacillati</taxon>
        <taxon>Bacillota</taxon>
        <taxon>Clostridia</taxon>
        <taxon>Lachnospirales</taxon>
        <taxon>Lachnospiraceae</taxon>
        <taxon>Wansuia</taxon>
    </lineage>
</organism>
<dbReference type="AlphaFoldDB" id="A0A926EYW6"/>
<dbReference type="GO" id="GO:0009847">
    <property type="term" value="P:spore germination"/>
    <property type="evidence" value="ECO:0007669"/>
    <property type="project" value="InterPro"/>
</dbReference>
<keyword evidence="7" id="KW-0449">Lipoprotein</keyword>
<feature type="domain" description="Spore germination GerAC-like C-terminal" evidence="8">
    <location>
        <begin position="206"/>
        <end position="372"/>
    </location>
</feature>
<keyword evidence="4" id="KW-0732">Signal</keyword>
<dbReference type="EMBL" id="JACRTK010000003">
    <property type="protein sequence ID" value="MBC8591035.1"/>
    <property type="molecule type" value="Genomic_DNA"/>
</dbReference>
<evidence type="ECO:0000256" key="4">
    <source>
        <dbReference type="ARBA" id="ARBA00022729"/>
    </source>
</evidence>
<reference evidence="10 11" key="1">
    <citation type="submission" date="2020-08" db="EMBL/GenBank/DDBJ databases">
        <title>Genome public.</title>
        <authorList>
            <person name="Liu C."/>
            <person name="Sun Q."/>
        </authorList>
    </citation>
    <scope>NUCLEOTIDE SEQUENCE [LARGE SCALE GENOMIC DNA]</scope>
    <source>
        <strain evidence="10 11">NSJ-26</strain>
    </source>
</reference>
<evidence type="ECO:0000256" key="5">
    <source>
        <dbReference type="ARBA" id="ARBA00023136"/>
    </source>
</evidence>
<evidence type="ECO:0000259" key="9">
    <source>
        <dbReference type="Pfam" id="PF25198"/>
    </source>
</evidence>
<comment type="caution">
    <text evidence="10">The sequence shown here is derived from an EMBL/GenBank/DDBJ whole genome shotgun (WGS) entry which is preliminary data.</text>
</comment>
<evidence type="ECO:0000313" key="10">
    <source>
        <dbReference type="EMBL" id="MBC8591035.1"/>
    </source>
</evidence>
<keyword evidence="5" id="KW-0472">Membrane</keyword>
<dbReference type="Proteomes" id="UP000601522">
    <property type="component" value="Unassembled WGS sequence"/>
</dbReference>
<keyword evidence="3" id="KW-0309">Germination</keyword>
<keyword evidence="6" id="KW-0564">Palmitate</keyword>
<evidence type="ECO:0000259" key="8">
    <source>
        <dbReference type="Pfam" id="PF05504"/>
    </source>
</evidence>
<dbReference type="Pfam" id="PF25198">
    <property type="entry name" value="Spore_GerAC_N"/>
    <property type="match status" value="1"/>
</dbReference>
<feature type="domain" description="Spore germination protein N-terminal" evidence="9">
    <location>
        <begin position="22"/>
        <end position="194"/>
    </location>
</feature>
<dbReference type="InterPro" id="IPR046953">
    <property type="entry name" value="Spore_GerAC-like_C"/>
</dbReference>
<dbReference type="NCBIfam" id="TIGR02887">
    <property type="entry name" value="spore_ger_x_C"/>
    <property type="match status" value="1"/>
</dbReference>
<evidence type="ECO:0000256" key="7">
    <source>
        <dbReference type="ARBA" id="ARBA00023288"/>
    </source>
</evidence>
<proteinExistence type="inferred from homology"/>
<dbReference type="PANTHER" id="PTHR35789">
    <property type="entry name" value="SPORE GERMINATION PROTEIN B3"/>
    <property type="match status" value="1"/>
</dbReference>
<dbReference type="PANTHER" id="PTHR35789:SF1">
    <property type="entry name" value="SPORE GERMINATION PROTEIN B3"/>
    <property type="match status" value="1"/>
</dbReference>
<accession>A0A926EYW6</accession>
<evidence type="ECO:0000313" key="11">
    <source>
        <dbReference type="Proteomes" id="UP000601522"/>
    </source>
</evidence>
<comment type="similarity">
    <text evidence="2">Belongs to the GerABKC lipoprotein family.</text>
</comment>
<dbReference type="PROSITE" id="PS51257">
    <property type="entry name" value="PROKAR_LIPOPROTEIN"/>
    <property type="match status" value="1"/>
</dbReference>
<evidence type="ECO:0000256" key="2">
    <source>
        <dbReference type="ARBA" id="ARBA00007886"/>
    </source>
</evidence>
<dbReference type="GO" id="GO:0016020">
    <property type="term" value="C:membrane"/>
    <property type="evidence" value="ECO:0007669"/>
    <property type="project" value="UniProtKB-SubCell"/>
</dbReference>
<dbReference type="Gene3D" id="3.30.300.210">
    <property type="entry name" value="Nutrient germinant receptor protein C, domain 3"/>
    <property type="match status" value="1"/>
</dbReference>
<name>A0A926EYW6_9FIRM</name>
<dbReference type="InterPro" id="IPR038501">
    <property type="entry name" value="Spore_GerAC_C_sf"/>
</dbReference>
<evidence type="ECO:0000256" key="6">
    <source>
        <dbReference type="ARBA" id="ARBA00023139"/>
    </source>
</evidence>
<dbReference type="InterPro" id="IPR057336">
    <property type="entry name" value="GerAC_N"/>
</dbReference>
<evidence type="ECO:0000256" key="3">
    <source>
        <dbReference type="ARBA" id="ARBA00022544"/>
    </source>
</evidence>
<protein>
    <submittedName>
        <fullName evidence="10">Ger(X)C family spore germination protein</fullName>
    </submittedName>
</protein>
<gene>
    <name evidence="10" type="ORF">H8689_07895</name>
</gene>
<dbReference type="RefSeq" id="WP_249323874.1">
    <property type="nucleotide sequence ID" value="NZ_JACRTK010000003.1"/>
</dbReference>
<keyword evidence="11" id="KW-1185">Reference proteome</keyword>
<comment type="subcellular location">
    <subcellularLocation>
        <location evidence="1">Membrane</location>
        <topology evidence="1">Lipid-anchor</topology>
    </subcellularLocation>
</comment>
<sequence length="382" mass="43534">MNRYIIFTLIIGLCILLTGCWNYRELNSIYIVSGIAIDKNKETGLYDISVEIVNIKDTNFQPNIESVVLEASGSTISGPIRDLIKTSSKKLYWGHATTLIISKDVARDSVLPTLDWAARDQEPRLSIEVFISGEDTAKELLDTKSLTTDIRLFEIDTMVSENRSLIEMPVIKIYELINELDIPKTHSVLPMIKVESVHGNFTNVLSGGAILNKDKLVGYLSDEEILPFLFIRDNVNAGHIKLSDKNNPKDNVILEIFNSKTKIYYNLSEGNISFDINIETQVSIAELNTTTDYISKSGRKELKNKAEKFLQRETKNLIKRMQNELGLDIFGFGNIIRQRDPNTWKKIERDWDSIFAKLDINVNYNIHIRNSGRISKPIEVFK</sequence>
<dbReference type="InterPro" id="IPR008844">
    <property type="entry name" value="Spore_GerAC-like"/>
</dbReference>
<evidence type="ECO:0000256" key="1">
    <source>
        <dbReference type="ARBA" id="ARBA00004635"/>
    </source>
</evidence>
<dbReference type="Pfam" id="PF05504">
    <property type="entry name" value="Spore_GerAC"/>
    <property type="match status" value="1"/>
</dbReference>